<dbReference type="Gene3D" id="3.40.630.30">
    <property type="match status" value="1"/>
</dbReference>
<keyword evidence="2" id="KW-0012">Acyltransferase</keyword>
<accession>A0A9E7CTW9</accession>
<feature type="domain" description="N-acetyltransferase" evidence="1">
    <location>
        <begin position="3"/>
        <end position="150"/>
    </location>
</feature>
<dbReference type="InterPro" id="IPR000182">
    <property type="entry name" value="GNAT_dom"/>
</dbReference>
<dbReference type="Proteomes" id="UP000831290">
    <property type="component" value="Chromosome"/>
</dbReference>
<sequence>MEILFTDITPTPNVFFNILPPDWQHSIVSFWKEYAPSSKIYTLKRGNEILGGGIVFSQPTPDVAHYKKEAHDLFEKGYLYIAFLWMAPSQRDKGLGSLWMKELFKKHPLQKFWLSIEDYSLSAFYKKNNFTLYKEITTNPAPEWIMLHEV</sequence>
<name>A0A9E7CTW9_9FLAO</name>
<protein>
    <submittedName>
        <fullName evidence="2">GNAT family N-acetyltransferase</fullName>
        <ecNumber evidence="2">2.3.1.-</ecNumber>
    </submittedName>
</protein>
<keyword evidence="3" id="KW-1185">Reference proteome</keyword>
<dbReference type="SUPFAM" id="SSF55729">
    <property type="entry name" value="Acyl-CoA N-acyltransferases (Nat)"/>
    <property type="match status" value="1"/>
</dbReference>
<gene>
    <name evidence="2" type="ORF">MQE35_14865</name>
</gene>
<evidence type="ECO:0000313" key="2">
    <source>
        <dbReference type="EMBL" id="UOB17007.1"/>
    </source>
</evidence>
<dbReference type="EMBL" id="CP094358">
    <property type="protein sequence ID" value="UOB17007.1"/>
    <property type="molecule type" value="Genomic_DNA"/>
</dbReference>
<dbReference type="KEGG" id="fbm:MQE35_14865"/>
<evidence type="ECO:0000259" key="1">
    <source>
        <dbReference type="PROSITE" id="PS51186"/>
    </source>
</evidence>
<dbReference type="EC" id="2.3.1.-" evidence="2"/>
<reference evidence="2" key="1">
    <citation type="submission" date="2022-03" db="EMBL/GenBank/DDBJ databases">
        <title>Description of Abyssus ytuae gen. nov., sp. nov., a novel member of the family Flavobacteriaceae isolated from the sediment of Mariana Trench.</title>
        <authorList>
            <person name="Zhang J."/>
            <person name="Xu X."/>
        </authorList>
    </citation>
    <scope>NUCLEOTIDE SEQUENCE</scope>
    <source>
        <strain evidence="2">MT3330</strain>
    </source>
</reference>
<dbReference type="Pfam" id="PF00583">
    <property type="entry name" value="Acetyltransf_1"/>
    <property type="match status" value="1"/>
</dbReference>
<organism evidence="2 3">
    <name type="scientific">Abyssalbus ytuae</name>
    <dbReference type="NCBI Taxonomy" id="2926907"/>
    <lineage>
        <taxon>Bacteria</taxon>
        <taxon>Pseudomonadati</taxon>
        <taxon>Bacteroidota</taxon>
        <taxon>Flavobacteriia</taxon>
        <taxon>Flavobacteriales</taxon>
        <taxon>Flavobacteriaceae</taxon>
        <taxon>Abyssalbus</taxon>
    </lineage>
</organism>
<dbReference type="GO" id="GO:0016747">
    <property type="term" value="F:acyltransferase activity, transferring groups other than amino-acyl groups"/>
    <property type="evidence" value="ECO:0007669"/>
    <property type="project" value="InterPro"/>
</dbReference>
<keyword evidence="2" id="KW-0808">Transferase</keyword>
<dbReference type="RefSeq" id="WP_255842269.1">
    <property type="nucleotide sequence ID" value="NZ_CP094358.1"/>
</dbReference>
<proteinExistence type="predicted"/>
<dbReference type="AlphaFoldDB" id="A0A9E7CTW9"/>
<dbReference type="InterPro" id="IPR016181">
    <property type="entry name" value="Acyl_CoA_acyltransferase"/>
</dbReference>
<evidence type="ECO:0000313" key="3">
    <source>
        <dbReference type="Proteomes" id="UP000831290"/>
    </source>
</evidence>
<dbReference type="PROSITE" id="PS51186">
    <property type="entry name" value="GNAT"/>
    <property type="match status" value="1"/>
</dbReference>